<dbReference type="InterPro" id="IPR006367">
    <property type="entry name" value="Sirohaem_synthase_N"/>
</dbReference>
<dbReference type="SUPFAM" id="SSF75615">
    <property type="entry name" value="Siroheme synthase middle domains-like"/>
    <property type="match status" value="1"/>
</dbReference>
<evidence type="ECO:0000256" key="4">
    <source>
        <dbReference type="ARBA" id="ARBA00022603"/>
    </source>
</evidence>
<evidence type="ECO:0000256" key="1">
    <source>
        <dbReference type="ARBA" id="ARBA00005010"/>
    </source>
</evidence>
<feature type="active site" description="Proton acceptor" evidence="15 16">
    <location>
        <position position="251"/>
    </location>
</feature>
<evidence type="ECO:0000256" key="7">
    <source>
        <dbReference type="ARBA" id="ARBA00023002"/>
    </source>
</evidence>
<evidence type="ECO:0000256" key="8">
    <source>
        <dbReference type="ARBA" id="ARBA00023027"/>
    </source>
</evidence>
<evidence type="ECO:0000256" key="6">
    <source>
        <dbReference type="ARBA" id="ARBA00022691"/>
    </source>
</evidence>
<feature type="binding site" evidence="15">
    <location>
        <position position="386"/>
    </location>
    <ligand>
        <name>S-adenosyl-L-methionine</name>
        <dbReference type="ChEBI" id="CHEBI:59789"/>
    </ligand>
</feature>
<comment type="pathway">
    <text evidence="15">Porphyrin-containing compound metabolism; siroheme biosynthesis; siroheme from sirohydrochlorin: step 1/1.</text>
</comment>
<dbReference type="GO" id="GO:0004851">
    <property type="term" value="F:uroporphyrin-III C-methyltransferase activity"/>
    <property type="evidence" value="ECO:0007669"/>
    <property type="project" value="UniProtKB-UniRule"/>
</dbReference>
<dbReference type="FunFam" id="3.40.1010.10:FF:000001">
    <property type="entry name" value="Siroheme synthase"/>
    <property type="match status" value="1"/>
</dbReference>
<dbReference type="PROSITE" id="PS00839">
    <property type="entry name" value="SUMT_1"/>
    <property type="match status" value="1"/>
</dbReference>
<feature type="region of interest" description="Uroporphyrinogen-III C-methyltransferase" evidence="15">
    <location>
        <begin position="219"/>
        <end position="483"/>
    </location>
</feature>
<comment type="catalytic activity">
    <reaction evidence="15">
        <text>siroheme + 2 H(+) = sirohydrochlorin + Fe(2+)</text>
        <dbReference type="Rhea" id="RHEA:24360"/>
        <dbReference type="ChEBI" id="CHEBI:15378"/>
        <dbReference type="ChEBI" id="CHEBI:29033"/>
        <dbReference type="ChEBI" id="CHEBI:58351"/>
        <dbReference type="ChEBI" id="CHEBI:60052"/>
        <dbReference type="EC" id="4.99.1.4"/>
    </reaction>
</comment>
<evidence type="ECO:0000313" key="21">
    <source>
        <dbReference type="EMBL" id="KGM54519.1"/>
    </source>
</evidence>
<dbReference type="GO" id="GO:0051287">
    <property type="term" value="F:NAD binding"/>
    <property type="evidence" value="ECO:0007669"/>
    <property type="project" value="InterPro"/>
</dbReference>
<dbReference type="InterPro" id="IPR003043">
    <property type="entry name" value="Uropor_MeTrfase_CS"/>
</dbReference>
<dbReference type="InterPro" id="IPR000878">
    <property type="entry name" value="4pyrrol_Mease"/>
</dbReference>
<keyword evidence="5 15" id="KW-0808">Transferase</keyword>
<feature type="binding site" evidence="15">
    <location>
        <begin position="24"/>
        <end position="25"/>
    </location>
    <ligand>
        <name>NAD(+)</name>
        <dbReference type="ChEBI" id="CHEBI:57540"/>
    </ligand>
</feature>
<comment type="caution">
    <text evidence="21">The sequence shown here is derived from an EMBL/GenBank/DDBJ whole genome shotgun (WGS) entry which is preliminary data.</text>
</comment>
<dbReference type="InterPro" id="IPR019478">
    <property type="entry name" value="Sirohaem_synthase_dimer_dom"/>
</dbReference>
<evidence type="ECO:0000256" key="5">
    <source>
        <dbReference type="ARBA" id="ARBA00022679"/>
    </source>
</evidence>
<feature type="domain" description="Sirohaem synthase dimerisation" evidence="19">
    <location>
        <begin position="152"/>
        <end position="209"/>
    </location>
</feature>
<keyword evidence="11 15" id="KW-0511">Multifunctional enzyme</keyword>
<comment type="similarity">
    <text evidence="15">In the N-terminal section; belongs to the precorrin-2 dehydrogenase / sirohydrochlorin ferrochelatase family.</text>
</comment>
<dbReference type="NCBIfam" id="TIGR01469">
    <property type="entry name" value="cobA_cysG_Cterm"/>
    <property type="match status" value="1"/>
</dbReference>
<dbReference type="Gene3D" id="3.40.1010.10">
    <property type="entry name" value="Cobalt-precorrin-4 Transmethylase, Domain 1"/>
    <property type="match status" value="1"/>
</dbReference>
<dbReference type="InterPro" id="IPR006366">
    <property type="entry name" value="CobA/CysG_C"/>
</dbReference>
<dbReference type="Gene3D" id="1.10.8.210">
    <property type="entry name" value="Sirohaem synthase, dimerisation domain"/>
    <property type="match status" value="1"/>
</dbReference>
<evidence type="ECO:0000256" key="12">
    <source>
        <dbReference type="ARBA" id="ARBA00025705"/>
    </source>
</evidence>
<dbReference type="HAMAP" id="MF_01646">
    <property type="entry name" value="Siroheme_synth"/>
    <property type="match status" value="1"/>
</dbReference>
<comment type="function">
    <text evidence="15">Multifunctional enzyme that catalyzes the SAM-dependent methylations of uroporphyrinogen III at position C-2 and C-7 to form precorrin-2 via precorrin-1. Then it catalyzes the NAD-dependent ring dehydrogenation of precorrin-2 to yield sirohydrochlorin. Finally, it catalyzes the ferrochelation of sirohydrochlorin to yield siroheme.</text>
</comment>
<dbReference type="GO" id="GO:0051266">
    <property type="term" value="F:sirohydrochlorin ferrochelatase activity"/>
    <property type="evidence" value="ECO:0007669"/>
    <property type="project" value="UniProtKB-EC"/>
</dbReference>
<evidence type="ECO:0000259" key="18">
    <source>
        <dbReference type="Pfam" id="PF00590"/>
    </source>
</evidence>
<dbReference type="EC" id="2.1.1.107" evidence="15"/>
<dbReference type="NCBIfam" id="NF007922">
    <property type="entry name" value="PRK10637.1"/>
    <property type="match status" value="1"/>
</dbReference>
<gene>
    <name evidence="15" type="primary">cysG</name>
    <name evidence="21" type="ORF">N800_00950</name>
</gene>
<dbReference type="UniPathway" id="UPA00148">
    <property type="reaction ID" value="UER00211"/>
</dbReference>
<evidence type="ECO:0000256" key="17">
    <source>
        <dbReference type="RuleBase" id="RU003960"/>
    </source>
</evidence>
<dbReference type="NCBIfam" id="NF004790">
    <property type="entry name" value="PRK06136.1"/>
    <property type="match status" value="1"/>
</dbReference>
<evidence type="ECO:0000256" key="3">
    <source>
        <dbReference type="ARBA" id="ARBA00022573"/>
    </source>
</evidence>
<dbReference type="Pfam" id="PF13241">
    <property type="entry name" value="NAD_binding_7"/>
    <property type="match status" value="1"/>
</dbReference>
<comment type="pathway">
    <text evidence="14 15">Cofactor biosynthesis; adenosylcobalamin biosynthesis; precorrin-2 from uroporphyrinogen III: step 1/1.</text>
</comment>
<evidence type="ECO:0000256" key="14">
    <source>
        <dbReference type="ARBA" id="ARBA00060548"/>
    </source>
</evidence>
<comment type="pathway">
    <text evidence="15">Cofactor biosynthesis; adenosylcobalamin biosynthesis; sirohydrochlorin from precorrin-2: step 1/1.</text>
</comment>
<dbReference type="Pfam" id="PF00590">
    <property type="entry name" value="TP_methylase"/>
    <property type="match status" value="1"/>
</dbReference>
<dbReference type="PIRSF" id="PIRSF036426">
    <property type="entry name" value="Sirohaem_synth"/>
    <property type="match status" value="1"/>
</dbReference>
<comment type="pathway">
    <text evidence="1 15">Porphyrin-containing compound metabolism; siroheme biosynthesis; sirohydrochlorin from precorrin-2: step 1/1.</text>
</comment>
<dbReference type="Pfam" id="PF10414">
    <property type="entry name" value="CysG_dimeriser"/>
    <property type="match status" value="1"/>
</dbReference>
<dbReference type="GO" id="GO:0032259">
    <property type="term" value="P:methylation"/>
    <property type="evidence" value="ECO:0007669"/>
    <property type="project" value="UniProtKB-KW"/>
</dbReference>
<evidence type="ECO:0000256" key="13">
    <source>
        <dbReference type="ARBA" id="ARBA00047561"/>
    </source>
</evidence>
<dbReference type="InterPro" id="IPR036291">
    <property type="entry name" value="NAD(P)-bd_dom_sf"/>
</dbReference>
<accession>A0A0A0EVH7</accession>
<dbReference type="NCBIfam" id="TIGR01470">
    <property type="entry name" value="cysG_Nterm"/>
    <property type="match status" value="1"/>
</dbReference>
<dbReference type="InterPro" id="IPR014777">
    <property type="entry name" value="4pyrrole_Mease_sub1"/>
</dbReference>
<evidence type="ECO:0000256" key="15">
    <source>
        <dbReference type="HAMAP-Rule" id="MF_01646"/>
    </source>
</evidence>
<keyword evidence="9 15" id="KW-0456">Lyase</keyword>
<evidence type="ECO:0000256" key="11">
    <source>
        <dbReference type="ARBA" id="ARBA00023268"/>
    </source>
</evidence>
<feature type="domain" description="Siroheme synthase central" evidence="20">
    <location>
        <begin position="121"/>
        <end position="147"/>
    </location>
</feature>
<evidence type="ECO:0000256" key="9">
    <source>
        <dbReference type="ARBA" id="ARBA00023239"/>
    </source>
</evidence>
<dbReference type="InterPro" id="IPR028281">
    <property type="entry name" value="Sirohaem_synthase_central"/>
</dbReference>
<dbReference type="EMBL" id="AVPU01000012">
    <property type="protein sequence ID" value="KGM54519.1"/>
    <property type="molecule type" value="Genomic_DNA"/>
</dbReference>
<dbReference type="FunFam" id="3.30.950.10:FF:000001">
    <property type="entry name" value="Siroheme synthase"/>
    <property type="match status" value="1"/>
</dbReference>
<feature type="binding site" evidence="15">
    <location>
        <position position="415"/>
    </location>
    <ligand>
        <name>S-adenosyl-L-methionine</name>
        <dbReference type="ChEBI" id="CHEBI:59789"/>
    </ligand>
</feature>
<evidence type="ECO:0000259" key="19">
    <source>
        <dbReference type="Pfam" id="PF10414"/>
    </source>
</evidence>
<dbReference type="eggNOG" id="COG0007">
    <property type="taxonomic scope" value="Bacteria"/>
</dbReference>
<dbReference type="RefSeq" id="WP_036136903.1">
    <property type="nucleotide sequence ID" value="NZ_AVPU01000012.1"/>
</dbReference>
<sequence>MAAPLFPLFVDLSGRAVVVVGGGNVARRKVTALLDAGAKVTVGAPALEPELAELARRGDIQHVEGAFDPNWLNGAWLAIAATDLPAVNRAVAVAGEARRVWVNVVDDAPLSSVQVPSRVERGPVQIAISSGGGAPMLARHLREQLETQFDESLGALATLLTRLRGRIRERLTDLHARRRFFERLLASDVPTLLRRGDASAAERSLLAQLADSDSVPLAGRVALVGAGPGDGGLLTLRGLRLLNEADVILHDRLVGPEVLALARRDAERIEVGKQAGHHHVTQDRIHALMLEHARAGKRVVRLKGGDGFIFGRGGEELEFLQAHGIAFEVVPGITAALACGAYAGIPLTHRDHAQSVRFVTAHTKDSADAIDWASLAAERQTLAVYMGVAGLETLRERLIAHGRAASTPFALIENGSRPEQRVVVGTLDRLPALARAHAVQSPALLVLGEVAALAGTLHWFGTAPLGDTTPAQPPATVMLEQAA</sequence>
<dbReference type="EC" id="1.3.1.76" evidence="15"/>
<comment type="similarity">
    <text evidence="2 17">Belongs to the precorrin methyltransferase family.</text>
</comment>
<dbReference type="PANTHER" id="PTHR45790:SF1">
    <property type="entry name" value="SIROHEME SYNTHASE"/>
    <property type="match status" value="1"/>
</dbReference>
<feature type="binding site" evidence="15">
    <location>
        <position position="309"/>
    </location>
    <ligand>
        <name>S-adenosyl-L-methionine</name>
        <dbReference type="ChEBI" id="CHEBI:59789"/>
    </ligand>
</feature>
<dbReference type="InterPro" id="IPR012409">
    <property type="entry name" value="Sirohaem_synth"/>
</dbReference>
<keyword evidence="8 15" id="KW-0520">NAD</keyword>
<dbReference type="AlphaFoldDB" id="A0A0A0EVH7"/>
<evidence type="ECO:0000256" key="16">
    <source>
        <dbReference type="PIRSR" id="PIRSR036426-1"/>
    </source>
</evidence>
<dbReference type="UniPathway" id="UPA00262">
    <property type="reaction ID" value="UER00211"/>
</dbReference>
<dbReference type="Gene3D" id="3.40.50.720">
    <property type="entry name" value="NAD(P)-binding Rossmann-like Domain"/>
    <property type="match status" value="1"/>
</dbReference>
<dbReference type="eggNOG" id="COG1648">
    <property type="taxonomic scope" value="Bacteria"/>
</dbReference>
<dbReference type="OrthoDB" id="9815856at2"/>
<dbReference type="InterPro" id="IPR037115">
    <property type="entry name" value="Sirohaem_synt_dimer_dom_sf"/>
</dbReference>
<proteinExistence type="inferred from homology"/>
<dbReference type="SUPFAM" id="SSF51735">
    <property type="entry name" value="NAD(P)-binding Rossmann-fold domains"/>
    <property type="match status" value="1"/>
</dbReference>
<keyword evidence="15" id="KW-0597">Phosphoprotein</keyword>
<comment type="catalytic activity">
    <reaction evidence="15">
        <text>uroporphyrinogen III + 2 S-adenosyl-L-methionine = precorrin-2 + 2 S-adenosyl-L-homocysteine + H(+)</text>
        <dbReference type="Rhea" id="RHEA:32459"/>
        <dbReference type="ChEBI" id="CHEBI:15378"/>
        <dbReference type="ChEBI" id="CHEBI:57308"/>
        <dbReference type="ChEBI" id="CHEBI:57856"/>
        <dbReference type="ChEBI" id="CHEBI:58827"/>
        <dbReference type="ChEBI" id="CHEBI:59789"/>
        <dbReference type="EC" id="2.1.1.107"/>
    </reaction>
</comment>
<comment type="similarity">
    <text evidence="15">In the C-terminal section; belongs to the precorrin methyltransferase family.</text>
</comment>
<name>A0A0A0EVH7_9GAMM</name>
<evidence type="ECO:0000313" key="22">
    <source>
        <dbReference type="Proteomes" id="UP000029998"/>
    </source>
</evidence>
<keyword evidence="10 15" id="KW-0627">Porphyrin biosynthesis</keyword>
<dbReference type="EC" id="4.99.1.4" evidence="15"/>
<keyword evidence="3 15" id="KW-0169">Cobalamin biosynthesis</keyword>
<dbReference type="Proteomes" id="UP000029998">
    <property type="component" value="Unassembled WGS sequence"/>
</dbReference>
<feature type="domain" description="Tetrapyrrole methylase" evidence="18">
    <location>
        <begin position="221"/>
        <end position="430"/>
    </location>
</feature>
<evidence type="ECO:0000259" key="20">
    <source>
        <dbReference type="Pfam" id="PF14824"/>
    </source>
</evidence>
<dbReference type="PROSITE" id="PS00840">
    <property type="entry name" value="SUMT_2"/>
    <property type="match status" value="1"/>
</dbReference>
<comment type="pathway">
    <text evidence="12 15">Porphyrin-containing compound metabolism; siroheme biosynthesis; precorrin-2 from uroporphyrinogen III: step 1/1.</text>
</comment>
<dbReference type="GO" id="GO:0009236">
    <property type="term" value="P:cobalamin biosynthetic process"/>
    <property type="evidence" value="ECO:0007669"/>
    <property type="project" value="UniProtKB-UniRule"/>
</dbReference>
<dbReference type="Pfam" id="PF14824">
    <property type="entry name" value="Sirohm_synth_M"/>
    <property type="match status" value="1"/>
</dbReference>
<feature type="modified residue" description="Phosphoserine" evidence="15">
    <location>
        <position position="130"/>
    </location>
</feature>
<feature type="binding site" evidence="15">
    <location>
        <begin position="45"/>
        <end position="46"/>
    </location>
    <ligand>
        <name>NAD(+)</name>
        <dbReference type="ChEBI" id="CHEBI:57540"/>
    </ligand>
</feature>
<evidence type="ECO:0000256" key="10">
    <source>
        <dbReference type="ARBA" id="ARBA00023244"/>
    </source>
</evidence>
<organism evidence="21 22">
    <name type="scientific">Lysobacter daejeonensis GH1-9</name>
    <dbReference type="NCBI Taxonomy" id="1385517"/>
    <lineage>
        <taxon>Bacteria</taxon>
        <taxon>Pseudomonadati</taxon>
        <taxon>Pseudomonadota</taxon>
        <taxon>Gammaproteobacteria</taxon>
        <taxon>Lysobacterales</taxon>
        <taxon>Lysobacteraceae</taxon>
        <taxon>Aerolutibacter</taxon>
    </lineage>
</organism>
<feature type="region of interest" description="Precorrin-2 dehydrogenase / sirohydrochlorin ferrochelatase" evidence="15">
    <location>
        <begin position="1"/>
        <end position="205"/>
    </location>
</feature>
<feature type="binding site" evidence="15">
    <location>
        <begin position="334"/>
        <end position="335"/>
    </location>
    <ligand>
        <name>S-adenosyl-L-methionine</name>
        <dbReference type="ChEBI" id="CHEBI:59789"/>
    </ligand>
</feature>
<keyword evidence="6 15" id="KW-0949">S-adenosyl-L-methionine</keyword>
<keyword evidence="4 15" id="KW-0489">Methyltransferase</keyword>
<comment type="catalytic activity">
    <reaction evidence="13 15">
        <text>precorrin-2 + NAD(+) = sirohydrochlorin + NADH + 2 H(+)</text>
        <dbReference type="Rhea" id="RHEA:15613"/>
        <dbReference type="ChEBI" id="CHEBI:15378"/>
        <dbReference type="ChEBI" id="CHEBI:57540"/>
        <dbReference type="ChEBI" id="CHEBI:57945"/>
        <dbReference type="ChEBI" id="CHEBI:58351"/>
        <dbReference type="ChEBI" id="CHEBI:58827"/>
        <dbReference type="EC" id="1.3.1.76"/>
    </reaction>
</comment>
<dbReference type="Gene3D" id="3.30.950.10">
    <property type="entry name" value="Methyltransferase, Cobalt-precorrin-4 Transmethylase, Domain 2"/>
    <property type="match status" value="1"/>
</dbReference>
<dbReference type="STRING" id="1385517.N800_00950"/>
<feature type="active site" description="Proton donor" evidence="15 16">
    <location>
        <position position="273"/>
    </location>
</feature>
<dbReference type="InterPro" id="IPR014776">
    <property type="entry name" value="4pyrrole_Mease_sub2"/>
</dbReference>
<dbReference type="PANTHER" id="PTHR45790">
    <property type="entry name" value="SIROHEME SYNTHASE-RELATED"/>
    <property type="match status" value="1"/>
</dbReference>
<feature type="binding site" evidence="15">
    <location>
        <begin position="304"/>
        <end position="306"/>
    </location>
    <ligand>
        <name>S-adenosyl-L-methionine</name>
        <dbReference type="ChEBI" id="CHEBI:59789"/>
    </ligand>
</feature>
<dbReference type="GO" id="GO:0019354">
    <property type="term" value="P:siroheme biosynthetic process"/>
    <property type="evidence" value="ECO:0007669"/>
    <property type="project" value="UniProtKB-UniRule"/>
</dbReference>
<dbReference type="CDD" id="cd11642">
    <property type="entry name" value="SUMT"/>
    <property type="match status" value="1"/>
</dbReference>
<reference evidence="21 22" key="1">
    <citation type="submission" date="2013-08" db="EMBL/GenBank/DDBJ databases">
        <title>Genome sequencing of Lysobacter.</title>
        <authorList>
            <person name="Zhang S."/>
            <person name="Wang G."/>
        </authorList>
    </citation>
    <scope>NUCLEOTIDE SEQUENCE [LARGE SCALE GENOMIC DNA]</scope>
    <source>
        <strain evidence="21 22">GH1-9</strain>
    </source>
</reference>
<dbReference type="InterPro" id="IPR035996">
    <property type="entry name" value="4pyrrol_Methylase_sf"/>
</dbReference>
<keyword evidence="7 15" id="KW-0560">Oxidoreductase</keyword>
<dbReference type="InterPro" id="IPR050161">
    <property type="entry name" value="Siro_Cobalamin_biosynth"/>
</dbReference>
<evidence type="ECO:0000256" key="2">
    <source>
        <dbReference type="ARBA" id="ARBA00005879"/>
    </source>
</evidence>
<keyword evidence="22" id="KW-1185">Reference proteome</keyword>
<dbReference type="Gene3D" id="3.30.160.110">
    <property type="entry name" value="Siroheme synthase, domain 2"/>
    <property type="match status" value="1"/>
</dbReference>
<dbReference type="GO" id="GO:0043115">
    <property type="term" value="F:precorrin-2 dehydrogenase activity"/>
    <property type="evidence" value="ECO:0007669"/>
    <property type="project" value="UniProtKB-UniRule"/>
</dbReference>
<protein>
    <recommendedName>
        <fullName evidence="15">Siroheme synthase</fullName>
    </recommendedName>
    <domain>
        <recommendedName>
            <fullName evidence="15">Uroporphyrinogen-III C-methyltransferase</fullName>
            <shortName evidence="15">Urogen III methylase</shortName>
            <ecNumber evidence="15">2.1.1.107</ecNumber>
        </recommendedName>
        <alternativeName>
            <fullName evidence="15">SUMT</fullName>
        </alternativeName>
        <alternativeName>
            <fullName evidence="15">Uroporphyrinogen III methylase</fullName>
            <shortName evidence="15">UROM</shortName>
        </alternativeName>
    </domain>
    <domain>
        <recommendedName>
            <fullName evidence="15">Precorrin-2 dehydrogenase</fullName>
            <ecNumber evidence="15">1.3.1.76</ecNumber>
        </recommendedName>
    </domain>
    <domain>
        <recommendedName>
            <fullName evidence="15">Sirohydrochlorin ferrochelatase</fullName>
            <ecNumber evidence="15">4.99.1.4</ecNumber>
        </recommendedName>
    </domain>
</protein>
<dbReference type="SUPFAM" id="SSF53790">
    <property type="entry name" value="Tetrapyrrole methylase"/>
    <property type="match status" value="1"/>
</dbReference>
<feature type="binding site" evidence="15">
    <location>
        <position position="228"/>
    </location>
    <ligand>
        <name>S-adenosyl-L-methionine</name>
        <dbReference type="ChEBI" id="CHEBI:59789"/>
    </ligand>
</feature>